<gene>
    <name evidence="2" type="ORF">J1N35_014864</name>
</gene>
<evidence type="ECO:0000313" key="2">
    <source>
        <dbReference type="EMBL" id="KAH1097943.1"/>
    </source>
</evidence>
<protein>
    <submittedName>
        <fullName evidence="2">Uncharacterized protein</fullName>
    </submittedName>
</protein>
<dbReference type="AlphaFoldDB" id="A0A9D3VVQ0"/>
<keyword evidence="3" id="KW-1185">Reference proteome</keyword>
<accession>A0A9D3VVQ0</accession>
<name>A0A9D3VVQ0_9ROSI</name>
<evidence type="ECO:0000313" key="3">
    <source>
        <dbReference type="Proteomes" id="UP000828251"/>
    </source>
</evidence>
<dbReference type="EMBL" id="JAIQCV010000005">
    <property type="protein sequence ID" value="KAH1097943.1"/>
    <property type="molecule type" value="Genomic_DNA"/>
</dbReference>
<organism evidence="2 3">
    <name type="scientific">Gossypium stocksii</name>
    <dbReference type="NCBI Taxonomy" id="47602"/>
    <lineage>
        <taxon>Eukaryota</taxon>
        <taxon>Viridiplantae</taxon>
        <taxon>Streptophyta</taxon>
        <taxon>Embryophyta</taxon>
        <taxon>Tracheophyta</taxon>
        <taxon>Spermatophyta</taxon>
        <taxon>Magnoliopsida</taxon>
        <taxon>eudicotyledons</taxon>
        <taxon>Gunneridae</taxon>
        <taxon>Pentapetalae</taxon>
        <taxon>rosids</taxon>
        <taxon>malvids</taxon>
        <taxon>Malvales</taxon>
        <taxon>Malvaceae</taxon>
        <taxon>Malvoideae</taxon>
        <taxon>Gossypium</taxon>
    </lineage>
</organism>
<reference evidence="2 3" key="1">
    <citation type="journal article" date="2021" name="Plant Biotechnol. J.">
        <title>Multi-omics assisted identification of the key and species-specific regulatory components of drought-tolerant mechanisms in Gossypium stocksii.</title>
        <authorList>
            <person name="Yu D."/>
            <person name="Ke L."/>
            <person name="Zhang D."/>
            <person name="Wu Y."/>
            <person name="Sun Y."/>
            <person name="Mei J."/>
            <person name="Sun J."/>
            <person name="Sun Y."/>
        </authorList>
    </citation>
    <scope>NUCLEOTIDE SEQUENCE [LARGE SCALE GENOMIC DNA]</scope>
    <source>
        <strain evidence="3">cv. E1</strain>
        <tissue evidence="2">Leaf</tissue>
    </source>
</reference>
<sequence>MSLNCENEENDVKDEIAITATKKGKDPVPPTPPASTTAQDCDIYHLINELIEIDKKGDEINPMKRKLRYKVSARKSTCKVE</sequence>
<dbReference type="Proteomes" id="UP000828251">
    <property type="component" value="Unassembled WGS sequence"/>
</dbReference>
<feature type="region of interest" description="Disordered" evidence="1">
    <location>
        <begin position="19"/>
        <end position="38"/>
    </location>
</feature>
<proteinExistence type="predicted"/>
<comment type="caution">
    <text evidence="2">The sequence shown here is derived from an EMBL/GenBank/DDBJ whole genome shotgun (WGS) entry which is preliminary data.</text>
</comment>
<evidence type="ECO:0000256" key="1">
    <source>
        <dbReference type="SAM" id="MobiDB-lite"/>
    </source>
</evidence>